<feature type="compositionally biased region" description="Low complexity" evidence="1">
    <location>
        <begin position="214"/>
        <end position="250"/>
    </location>
</feature>
<feature type="compositionally biased region" description="Polar residues" evidence="1">
    <location>
        <begin position="116"/>
        <end position="134"/>
    </location>
</feature>
<evidence type="ECO:0000256" key="1">
    <source>
        <dbReference type="SAM" id="MobiDB-lite"/>
    </source>
</evidence>
<evidence type="ECO:0000313" key="3">
    <source>
        <dbReference type="Proteomes" id="UP000002489"/>
    </source>
</evidence>
<evidence type="ECO:0000313" key="2">
    <source>
        <dbReference type="EnsemblFungi" id="FOXG_14759P0"/>
    </source>
</evidence>
<protein>
    <submittedName>
        <fullName evidence="2">Uncharacterized protein</fullName>
    </submittedName>
</protein>
<feature type="region of interest" description="Disordered" evidence="1">
    <location>
        <begin position="88"/>
        <end position="258"/>
    </location>
</feature>
<sequence length="339" mass="38689">MASSVGFWNEKIEKGLALPDQDVPREIPDIIMLTEQVWRGGLPTISVFSELRTKSFLPTLALEASNVKGKEPSAALIQFDFKRKEPKNIFGKTPMPSVPEDMDTTLDNPDVPEASQRISTPQVDGFDISQQGRPQQPPAKPPVELHTGPHFEPHAEPHLNPHETELEVPESRQRISAPNADGYDTLVSETGIDNLLEQRQQKQQKQKQEEALRLQRQQQAQLQAQQQAQPQAQQQEQQQAQPQPRPQEQQEALKRKIAVKANKIEIRRKVEGYMVPNKRIKDNTGEKVYDMRERVDDTWELEIPQRPEACLEAPAVEEEELYLSDPNDYQNNQDDQLPT</sequence>
<accession>A0A0D2YEM1</accession>
<feature type="compositionally biased region" description="Basic and acidic residues" evidence="1">
    <location>
        <begin position="147"/>
        <end position="173"/>
    </location>
</feature>
<feature type="region of interest" description="Disordered" evidence="1">
    <location>
        <begin position="319"/>
        <end position="339"/>
    </location>
</feature>
<name>A0A0D2YEM1_FUSOF</name>
<organism evidence="2 3">
    <name type="scientific">Fusarium oxysporum (strain Fo5176)</name>
    <name type="common">Fusarium vascular wilt</name>
    <dbReference type="NCBI Taxonomy" id="660025"/>
    <lineage>
        <taxon>Eukaryota</taxon>
        <taxon>Fungi</taxon>
        <taxon>Dikarya</taxon>
        <taxon>Ascomycota</taxon>
        <taxon>Pezizomycotina</taxon>
        <taxon>Sordariomycetes</taxon>
        <taxon>Hypocreomycetidae</taxon>
        <taxon>Hypocreales</taxon>
        <taxon>Nectriaceae</taxon>
        <taxon>Fusarium</taxon>
        <taxon>Fusarium oxysporum species complex</taxon>
    </lineage>
</organism>
<dbReference type="EnsemblFungi" id="FOXG_14759T0">
    <property type="protein sequence ID" value="FOXG_14759P0"/>
    <property type="gene ID" value="FOXG_14759"/>
</dbReference>
<feature type="compositionally biased region" description="Low complexity" evidence="1">
    <location>
        <begin position="327"/>
        <end position="339"/>
    </location>
</feature>
<dbReference type="Proteomes" id="UP000002489">
    <property type="component" value="Unassembled WGS sequence"/>
</dbReference>
<proteinExistence type="predicted"/>
<dbReference type="AlphaFoldDB" id="A0A0D2YEM1"/>
<reference evidence="2" key="2">
    <citation type="submission" date="2025-08" db="UniProtKB">
        <authorList>
            <consortium name="EnsemblFungi"/>
        </authorList>
    </citation>
    <scope>IDENTIFICATION</scope>
    <source>
        <strain evidence="2">4287 / CBS 123668 / FGSC 9935 / NRRL 34936</strain>
    </source>
</reference>
<reference evidence="3" key="1">
    <citation type="journal article" date="2012" name="Mol. Plant Microbe Interact.">
        <title>A highly conserved effector in Fusarium oxysporum is required for full virulence on Arabidopsis.</title>
        <authorList>
            <person name="Thatcher L.F."/>
            <person name="Gardiner D.M."/>
            <person name="Kazan K."/>
            <person name="Manners J."/>
        </authorList>
    </citation>
    <scope>NUCLEOTIDE SEQUENCE [LARGE SCALE GENOMIC DNA]</scope>
    <source>
        <strain evidence="3">Fo5176</strain>
    </source>
</reference>